<dbReference type="GO" id="GO:0000155">
    <property type="term" value="F:phosphorelay sensor kinase activity"/>
    <property type="evidence" value="ECO:0007669"/>
    <property type="project" value="InterPro"/>
</dbReference>
<feature type="domain" description="Histidine kinase" evidence="6">
    <location>
        <begin position="331"/>
        <end position="552"/>
    </location>
</feature>
<dbReference type="Pfam" id="PF00512">
    <property type="entry name" value="HisKA"/>
    <property type="match status" value="1"/>
</dbReference>
<dbReference type="NCBIfam" id="TIGR00229">
    <property type="entry name" value="sensory_box"/>
    <property type="match status" value="1"/>
</dbReference>
<evidence type="ECO:0000259" key="9">
    <source>
        <dbReference type="PROSITE" id="PS50113"/>
    </source>
</evidence>
<dbReference type="SMART" id="SM00387">
    <property type="entry name" value="HATPase_c"/>
    <property type="match status" value="1"/>
</dbReference>
<dbReference type="InterPro" id="IPR035965">
    <property type="entry name" value="PAS-like_dom_sf"/>
</dbReference>
<dbReference type="PROSITE" id="PS50110">
    <property type="entry name" value="RESPONSE_REGULATORY"/>
    <property type="match status" value="1"/>
</dbReference>
<dbReference type="PANTHER" id="PTHR43065">
    <property type="entry name" value="SENSOR HISTIDINE KINASE"/>
    <property type="match status" value="1"/>
</dbReference>
<dbReference type="Pfam" id="PF08448">
    <property type="entry name" value="PAS_4"/>
    <property type="match status" value="1"/>
</dbReference>
<keyword evidence="3 4" id="KW-0597">Phosphoprotein</keyword>
<dbReference type="SUPFAM" id="SSF55785">
    <property type="entry name" value="PYP-like sensor domain (PAS domain)"/>
    <property type="match status" value="1"/>
</dbReference>
<dbReference type="PANTHER" id="PTHR43065:SF42">
    <property type="entry name" value="TWO-COMPONENT SENSOR PPRA"/>
    <property type="match status" value="1"/>
</dbReference>
<dbReference type="CDD" id="cd00130">
    <property type="entry name" value="PAS"/>
    <property type="match status" value="1"/>
</dbReference>
<dbReference type="Gene3D" id="1.10.287.130">
    <property type="match status" value="1"/>
</dbReference>
<organism evidence="10 11">
    <name type="scientific">Aureimonas phyllosphaerae</name>
    <dbReference type="NCBI Taxonomy" id="1166078"/>
    <lineage>
        <taxon>Bacteria</taxon>
        <taxon>Pseudomonadati</taxon>
        <taxon>Pseudomonadota</taxon>
        <taxon>Alphaproteobacteria</taxon>
        <taxon>Hyphomicrobiales</taxon>
        <taxon>Aurantimonadaceae</taxon>
        <taxon>Aureimonas</taxon>
    </lineage>
</organism>
<dbReference type="Gene3D" id="3.30.565.10">
    <property type="entry name" value="Histidine kinase-like ATPase, C-terminal domain"/>
    <property type="match status" value="1"/>
</dbReference>
<dbReference type="Gene3D" id="3.40.50.2300">
    <property type="match status" value="1"/>
</dbReference>
<feature type="domain" description="PAS" evidence="8">
    <location>
        <begin position="162"/>
        <end position="232"/>
    </location>
</feature>
<dbReference type="SMART" id="SM00091">
    <property type="entry name" value="PAS"/>
    <property type="match status" value="1"/>
</dbReference>
<dbReference type="CDD" id="cd18161">
    <property type="entry name" value="REC_hyHK_blue-like"/>
    <property type="match status" value="1"/>
</dbReference>
<keyword evidence="5" id="KW-0175">Coiled coil</keyword>
<dbReference type="Proteomes" id="UP000531216">
    <property type="component" value="Unassembled WGS sequence"/>
</dbReference>
<evidence type="ECO:0000259" key="6">
    <source>
        <dbReference type="PROSITE" id="PS50109"/>
    </source>
</evidence>
<proteinExistence type="predicted"/>
<dbReference type="PROSITE" id="PS50113">
    <property type="entry name" value="PAC"/>
    <property type="match status" value="1"/>
</dbReference>
<comment type="catalytic activity">
    <reaction evidence="1">
        <text>ATP + protein L-histidine = ADP + protein N-phospho-L-histidine.</text>
        <dbReference type="EC" id="2.7.13.3"/>
    </reaction>
</comment>
<feature type="modified residue" description="4-aspartylphosphate" evidence="4">
    <location>
        <position position="623"/>
    </location>
</feature>
<dbReference type="InterPro" id="IPR036890">
    <property type="entry name" value="HATPase_C_sf"/>
</dbReference>
<evidence type="ECO:0000256" key="1">
    <source>
        <dbReference type="ARBA" id="ARBA00000085"/>
    </source>
</evidence>
<dbReference type="AlphaFoldDB" id="A0A7W6C0N7"/>
<dbReference type="InterPro" id="IPR005467">
    <property type="entry name" value="His_kinase_dom"/>
</dbReference>
<dbReference type="SMART" id="SM00388">
    <property type="entry name" value="HisKA"/>
    <property type="match status" value="1"/>
</dbReference>
<dbReference type="InterPro" id="IPR013656">
    <property type="entry name" value="PAS_4"/>
</dbReference>
<dbReference type="PRINTS" id="PR00344">
    <property type="entry name" value="BCTRLSENSOR"/>
</dbReference>
<keyword evidence="11" id="KW-1185">Reference proteome</keyword>
<dbReference type="EMBL" id="JACIDO010000004">
    <property type="protein sequence ID" value="MBB3936267.1"/>
    <property type="molecule type" value="Genomic_DNA"/>
</dbReference>
<accession>A0A7W6C0N7</accession>
<evidence type="ECO:0000259" key="8">
    <source>
        <dbReference type="PROSITE" id="PS50112"/>
    </source>
</evidence>
<evidence type="ECO:0000259" key="7">
    <source>
        <dbReference type="PROSITE" id="PS50110"/>
    </source>
</evidence>
<dbReference type="InterPro" id="IPR011006">
    <property type="entry name" value="CheY-like_superfamily"/>
</dbReference>
<protein>
    <recommendedName>
        <fullName evidence="2">histidine kinase</fullName>
        <ecNumber evidence="2">2.7.13.3</ecNumber>
    </recommendedName>
</protein>
<dbReference type="Pfam" id="PF02518">
    <property type="entry name" value="HATPase_c"/>
    <property type="match status" value="1"/>
</dbReference>
<dbReference type="EC" id="2.7.13.3" evidence="2"/>
<evidence type="ECO:0000256" key="5">
    <source>
        <dbReference type="SAM" id="Coils"/>
    </source>
</evidence>
<dbReference type="InterPro" id="IPR003594">
    <property type="entry name" value="HATPase_dom"/>
</dbReference>
<evidence type="ECO:0000256" key="3">
    <source>
        <dbReference type="ARBA" id="ARBA00022553"/>
    </source>
</evidence>
<dbReference type="InterPro" id="IPR003661">
    <property type="entry name" value="HisK_dim/P_dom"/>
</dbReference>
<dbReference type="InterPro" id="IPR000700">
    <property type="entry name" value="PAS-assoc_C"/>
</dbReference>
<evidence type="ECO:0000313" key="11">
    <source>
        <dbReference type="Proteomes" id="UP000531216"/>
    </source>
</evidence>
<feature type="domain" description="Response regulatory" evidence="7">
    <location>
        <begin position="573"/>
        <end position="688"/>
    </location>
</feature>
<dbReference type="SMART" id="SM00448">
    <property type="entry name" value="REC"/>
    <property type="match status" value="1"/>
</dbReference>
<dbReference type="SUPFAM" id="SSF47384">
    <property type="entry name" value="Homodimeric domain of signal transducing histidine kinase"/>
    <property type="match status" value="1"/>
</dbReference>
<dbReference type="InterPro" id="IPR004358">
    <property type="entry name" value="Sig_transdc_His_kin-like_C"/>
</dbReference>
<dbReference type="Gene3D" id="3.30.450.20">
    <property type="entry name" value="PAS domain"/>
    <property type="match status" value="1"/>
</dbReference>
<evidence type="ECO:0000256" key="4">
    <source>
        <dbReference type="PROSITE-ProRule" id="PRU00169"/>
    </source>
</evidence>
<evidence type="ECO:0000313" key="10">
    <source>
        <dbReference type="EMBL" id="MBB3936267.1"/>
    </source>
</evidence>
<feature type="coiled-coil region" evidence="5">
    <location>
        <begin position="274"/>
        <end position="322"/>
    </location>
</feature>
<gene>
    <name evidence="10" type="ORF">GGR05_002417</name>
</gene>
<feature type="domain" description="PAC" evidence="9">
    <location>
        <begin position="234"/>
        <end position="286"/>
    </location>
</feature>
<name>A0A7W6C0N7_9HYPH</name>
<dbReference type="InterPro" id="IPR000014">
    <property type="entry name" value="PAS"/>
</dbReference>
<dbReference type="Pfam" id="PF00072">
    <property type="entry name" value="Response_reg"/>
    <property type="match status" value="1"/>
</dbReference>
<dbReference type="SUPFAM" id="SSF52172">
    <property type="entry name" value="CheY-like"/>
    <property type="match status" value="1"/>
</dbReference>
<comment type="caution">
    <text evidence="10">The sequence shown here is derived from an EMBL/GenBank/DDBJ whole genome shotgun (WGS) entry which is preliminary data.</text>
</comment>
<dbReference type="PROSITE" id="PS50109">
    <property type="entry name" value="HIS_KIN"/>
    <property type="match status" value="1"/>
</dbReference>
<dbReference type="InterPro" id="IPR036097">
    <property type="entry name" value="HisK_dim/P_sf"/>
</dbReference>
<dbReference type="SUPFAM" id="SSF55874">
    <property type="entry name" value="ATPase domain of HSP90 chaperone/DNA topoisomerase II/histidine kinase"/>
    <property type="match status" value="1"/>
</dbReference>
<reference evidence="10 11" key="1">
    <citation type="submission" date="2020-08" db="EMBL/GenBank/DDBJ databases">
        <title>Genomic Encyclopedia of Type Strains, Phase IV (KMG-IV): sequencing the most valuable type-strain genomes for metagenomic binning, comparative biology and taxonomic classification.</title>
        <authorList>
            <person name="Goeker M."/>
        </authorList>
    </citation>
    <scope>NUCLEOTIDE SEQUENCE [LARGE SCALE GENOMIC DNA]</scope>
    <source>
        <strain evidence="10 11">DSM 25024</strain>
    </source>
</reference>
<sequence>MHRRAAQGFEVLICAPFGRDAESMRELLAQEQYRATVCADLTTLSERVTGEAGESVGLILVTQEALEPGFDTLAAALRTQPDWSDIPIMVLAARRTGRSDAIVGLRHRLPETVTNVMILERPLGIESLVSSIASAMRARQKQFEMRDRLRELTASREALAASERELRLVTDSLPVLIAFVDRDLVYRFANRAYEDWFGTRADTVIGRTIPEVLGPDTFETRREAVRRALAGEPALFEAQLAMPGRADRLSEIRYLPRRDAAGRVDGFHIFVLDVTAQKRMENELREAAASLEARVAERTEALRDEMARREGAEEALRQSQKMEAIGQLTGGIAHDFNNMLAGVIGSLDLMRRRIDTGDMEALERYRSNAMQAAQRAATLTARLLAFGRRQSLDLKALDLNTVVEGMEDLLRRTLGENIEIETRLCPEPLVARTDVSQLENSLLNLAINARDAMPDGGRLTITARRATDAETRAAARPGPFAALEVADTGSGMSPETLAKAFEPFFTTKPLGQGTGLGLSQIYGFARQSGGHVAIDSREGEGTSIRLLLPAEAGTVAVESAVATGEVPAGEGETVLVVEDEGLVRMLIVDVLGDLGYQPLEAVDAAMALPMLESSARIDLLVTDVGLPGMNGRQLAEIARRLRPELKILFVTGYAESASVRGEFLGENMDLIAKPFEYEALGAKVREMILGRPAG</sequence>
<dbReference type="PROSITE" id="PS50112">
    <property type="entry name" value="PAS"/>
    <property type="match status" value="1"/>
</dbReference>
<evidence type="ECO:0000256" key="2">
    <source>
        <dbReference type="ARBA" id="ARBA00012438"/>
    </source>
</evidence>
<dbReference type="InterPro" id="IPR001789">
    <property type="entry name" value="Sig_transdc_resp-reg_receiver"/>
</dbReference>
<dbReference type="RefSeq" id="WP_244546050.1">
    <property type="nucleotide sequence ID" value="NZ_FOOA01000016.1"/>
</dbReference>